<keyword evidence="3" id="KW-1185">Reference proteome</keyword>
<proteinExistence type="predicted"/>
<protein>
    <submittedName>
        <fullName evidence="2">Uncharacterized protein</fullName>
    </submittedName>
</protein>
<dbReference type="EMBL" id="OW240916">
    <property type="protein sequence ID" value="CAH2296102.1"/>
    <property type="molecule type" value="Genomic_DNA"/>
</dbReference>
<sequence length="114" mass="12567">MDEPNDSKMHLASSTTGEGHPGSVAQNGLADGPLILPFPLYPITDNPELTPQAFTCLTPLTHIQVRHMMKSGKIKPFSDSLDGPHLIFLHGLKYKQIQQFLNSIPQKPNLIDLI</sequence>
<dbReference type="AlphaFoldDB" id="A0AAD1SAL5"/>
<gene>
    <name evidence="2" type="ORF">PECUL_23A055723</name>
</gene>
<organism evidence="2 3">
    <name type="scientific">Pelobates cultripes</name>
    <name type="common">Western spadefoot toad</name>
    <dbReference type="NCBI Taxonomy" id="61616"/>
    <lineage>
        <taxon>Eukaryota</taxon>
        <taxon>Metazoa</taxon>
        <taxon>Chordata</taxon>
        <taxon>Craniata</taxon>
        <taxon>Vertebrata</taxon>
        <taxon>Euteleostomi</taxon>
        <taxon>Amphibia</taxon>
        <taxon>Batrachia</taxon>
        <taxon>Anura</taxon>
        <taxon>Pelobatoidea</taxon>
        <taxon>Pelobatidae</taxon>
        <taxon>Pelobates</taxon>
    </lineage>
</organism>
<dbReference type="Proteomes" id="UP001295444">
    <property type="component" value="Chromosome 05"/>
</dbReference>
<accession>A0AAD1SAL5</accession>
<evidence type="ECO:0000256" key="1">
    <source>
        <dbReference type="SAM" id="MobiDB-lite"/>
    </source>
</evidence>
<feature type="region of interest" description="Disordered" evidence="1">
    <location>
        <begin position="1"/>
        <end position="28"/>
    </location>
</feature>
<evidence type="ECO:0000313" key="3">
    <source>
        <dbReference type="Proteomes" id="UP001295444"/>
    </source>
</evidence>
<reference evidence="2" key="1">
    <citation type="submission" date="2022-03" db="EMBL/GenBank/DDBJ databases">
        <authorList>
            <person name="Alioto T."/>
            <person name="Alioto T."/>
            <person name="Gomez Garrido J."/>
        </authorList>
    </citation>
    <scope>NUCLEOTIDE SEQUENCE</scope>
</reference>
<name>A0AAD1SAL5_PELCU</name>
<evidence type="ECO:0000313" key="2">
    <source>
        <dbReference type="EMBL" id="CAH2296102.1"/>
    </source>
</evidence>